<keyword evidence="4" id="KW-1185">Reference proteome</keyword>
<dbReference type="EMBL" id="VWSE01000008">
    <property type="protein sequence ID" value="KAB0286753.1"/>
    <property type="molecule type" value="Genomic_DNA"/>
</dbReference>
<evidence type="ECO:0000313" key="4">
    <source>
        <dbReference type="Proteomes" id="UP000027219"/>
    </source>
</evidence>
<protein>
    <submittedName>
        <fullName evidence="3">Trp operon leader peptide</fullName>
    </submittedName>
</protein>
<evidence type="ECO:0000313" key="2">
    <source>
        <dbReference type="EMBL" id="KAB0303958.1"/>
    </source>
</evidence>
<reference evidence="1 6" key="3">
    <citation type="submission" date="2019-09" db="EMBL/GenBank/DDBJ databases">
        <title>Whole genome sequence of Vibrio fortis.</title>
        <authorList>
            <person name="Das S.K."/>
        </authorList>
    </citation>
    <scope>NUCLEOTIDE SEQUENCE [LARGE SCALE GENOMIC DNA]</scope>
    <source>
        <strain evidence="1 6">AN60</strain>
    </source>
</reference>
<reference evidence="2 5" key="2">
    <citation type="submission" date="2019-09" db="EMBL/GenBank/DDBJ databases">
        <title>Vibrio Fortis S7-72.</title>
        <authorList>
            <person name="Das S.K."/>
        </authorList>
    </citation>
    <scope>NUCLEOTIDE SEQUENCE [LARGE SCALE GENOMIC DNA]</scope>
    <source>
        <strain evidence="2 5">S7-72</strain>
    </source>
</reference>
<dbReference type="Proteomes" id="UP000027219">
    <property type="component" value="Unassembled WGS sequence"/>
</dbReference>
<dbReference type="EMBL" id="VXDD01000001">
    <property type="protein sequence ID" value="KAB0303958.1"/>
    <property type="molecule type" value="Genomic_DNA"/>
</dbReference>
<organism evidence="3 4">
    <name type="scientific">Vibrio fortis</name>
    <dbReference type="NCBI Taxonomy" id="212667"/>
    <lineage>
        <taxon>Bacteria</taxon>
        <taxon>Pseudomonadati</taxon>
        <taxon>Pseudomonadota</taxon>
        <taxon>Gammaproteobacteria</taxon>
        <taxon>Vibrionales</taxon>
        <taxon>Vibrionaceae</taxon>
        <taxon>Vibrio</taxon>
    </lineage>
</organism>
<dbReference type="Proteomes" id="UP000326687">
    <property type="component" value="Unassembled WGS sequence"/>
</dbReference>
<sequence>MLQEFNQHHKDKVLELSSVEASSELNWWRTWTGSWWANVYF</sequence>
<evidence type="ECO:0000313" key="5">
    <source>
        <dbReference type="Proteomes" id="UP000326687"/>
    </source>
</evidence>
<evidence type="ECO:0000313" key="6">
    <source>
        <dbReference type="Proteomes" id="UP000326789"/>
    </source>
</evidence>
<reference evidence="3 4" key="1">
    <citation type="submission" date="2014-02" db="EMBL/GenBank/DDBJ databases">
        <title>Vibrio fortis Dalian14 Genome Sequencing.</title>
        <authorList>
            <person name="Wang Y."/>
            <person name="Song L."/>
            <person name="Liu G."/>
            <person name="Ding J."/>
        </authorList>
    </citation>
    <scope>NUCLEOTIDE SEQUENCE [LARGE SCALE GENOMIC DNA]</scope>
    <source>
        <strain evidence="3 4">Dalian14</strain>
    </source>
</reference>
<dbReference type="EMBL" id="JFFR01000002">
    <property type="protein sequence ID" value="KDN30288.1"/>
    <property type="molecule type" value="Genomic_DNA"/>
</dbReference>
<dbReference type="RefSeq" id="WP_032549309.1">
    <property type="nucleotide sequence ID" value="NZ_BTGL01000004.1"/>
</dbReference>
<evidence type="ECO:0000313" key="1">
    <source>
        <dbReference type="EMBL" id="KAB0286753.1"/>
    </source>
</evidence>
<dbReference type="Proteomes" id="UP000326789">
    <property type="component" value="Unassembled WGS sequence"/>
</dbReference>
<evidence type="ECO:0000313" key="3">
    <source>
        <dbReference type="EMBL" id="KDN30288.1"/>
    </source>
</evidence>
<gene>
    <name evidence="1" type="ORF">F2P58_19095</name>
    <name evidence="2" type="ORF">F2Z80_08440</name>
    <name evidence="3" type="ORF">VFDL14_06050</name>
</gene>
<dbReference type="STRING" id="212667.VFDL14_06050"/>
<proteinExistence type="predicted"/>
<dbReference type="Pfam" id="PF08056">
    <property type="entry name" value="Trp_leader2"/>
    <property type="match status" value="1"/>
</dbReference>
<accession>A0A066V151</accession>
<dbReference type="InterPro" id="IPR012639">
    <property type="entry name" value="Trp_leader2"/>
</dbReference>
<name>A0A066V151_9VIBR</name>
<comment type="caution">
    <text evidence="3">The sequence shown here is derived from an EMBL/GenBank/DDBJ whole genome shotgun (WGS) entry which is preliminary data.</text>
</comment>
<dbReference type="AlphaFoldDB" id="A0A066V151"/>